<reference evidence="3 4" key="1">
    <citation type="submission" date="2017-11" db="EMBL/GenBank/DDBJ databases">
        <title>De novo assembly and phasing of dikaryotic genomes from two isolates of Puccinia coronata f. sp. avenae, the causal agent of oat crown rust.</title>
        <authorList>
            <person name="Miller M.E."/>
            <person name="Zhang Y."/>
            <person name="Omidvar V."/>
            <person name="Sperschneider J."/>
            <person name="Schwessinger B."/>
            <person name="Raley C."/>
            <person name="Palmer J.M."/>
            <person name="Garnica D."/>
            <person name="Upadhyaya N."/>
            <person name="Rathjen J."/>
            <person name="Taylor J.M."/>
            <person name="Park R.F."/>
            <person name="Dodds P.N."/>
            <person name="Hirsch C.D."/>
            <person name="Kianian S.F."/>
            <person name="Figueroa M."/>
        </authorList>
    </citation>
    <scope>NUCLEOTIDE SEQUENCE [LARGE SCALE GENOMIC DNA]</scope>
    <source>
        <strain evidence="3">12NC29</strain>
    </source>
</reference>
<organism evidence="3 4">
    <name type="scientific">Puccinia coronata f. sp. avenae</name>
    <dbReference type="NCBI Taxonomy" id="200324"/>
    <lineage>
        <taxon>Eukaryota</taxon>
        <taxon>Fungi</taxon>
        <taxon>Dikarya</taxon>
        <taxon>Basidiomycota</taxon>
        <taxon>Pucciniomycotina</taxon>
        <taxon>Pucciniomycetes</taxon>
        <taxon>Pucciniales</taxon>
        <taxon>Pucciniaceae</taxon>
        <taxon>Puccinia</taxon>
    </lineage>
</organism>
<gene>
    <name evidence="3" type="ORF">PCANC_01188</name>
</gene>
<sequence>MSNGCAALTSLSGCLTQIVPLLLAGHQPGTFQQEAQPPYPPLQHPEQEAYCGQDTYYYPSQPPNHVYYPYAQPYQPGNQFHHPYQRNCHQADPMTRMLQVGSFFMRAERMINRSQRRRGRGGMAPPAYLPPNNNQ</sequence>
<name>A0A2N5W3S5_9BASI</name>
<feature type="chain" id="PRO_5014665933" evidence="2">
    <location>
        <begin position="25"/>
        <end position="135"/>
    </location>
</feature>
<protein>
    <submittedName>
        <fullName evidence="3">Uncharacterized protein</fullName>
    </submittedName>
</protein>
<accession>A0A2N5W3S5</accession>
<feature type="signal peptide" evidence="2">
    <location>
        <begin position="1"/>
        <end position="24"/>
    </location>
</feature>
<keyword evidence="2" id="KW-0732">Signal</keyword>
<proteinExistence type="predicted"/>
<evidence type="ECO:0000313" key="4">
    <source>
        <dbReference type="Proteomes" id="UP000235388"/>
    </source>
</evidence>
<feature type="region of interest" description="Disordered" evidence="1">
    <location>
        <begin position="114"/>
        <end position="135"/>
    </location>
</feature>
<evidence type="ECO:0000256" key="1">
    <source>
        <dbReference type="SAM" id="MobiDB-lite"/>
    </source>
</evidence>
<keyword evidence="4" id="KW-1185">Reference proteome</keyword>
<dbReference type="Proteomes" id="UP000235388">
    <property type="component" value="Unassembled WGS sequence"/>
</dbReference>
<comment type="caution">
    <text evidence="3">The sequence shown here is derived from an EMBL/GenBank/DDBJ whole genome shotgun (WGS) entry which is preliminary data.</text>
</comment>
<dbReference type="AlphaFoldDB" id="A0A2N5W3S5"/>
<dbReference type="EMBL" id="PGCJ01000016">
    <property type="protein sequence ID" value="PLW56903.1"/>
    <property type="molecule type" value="Genomic_DNA"/>
</dbReference>
<evidence type="ECO:0000256" key="2">
    <source>
        <dbReference type="SAM" id="SignalP"/>
    </source>
</evidence>
<evidence type="ECO:0000313" key="3">
    <source>
        <dbReference type="EMBL" id="PLW56903.1"/>
    </source>
</evidence>